<feature type="compositionally biased region" description="Low complexity" evidence="1">
    <location>
        <begin position="744"/>
        <end position="758"/>
    </location>
</feature>
<feature type="region of interest" description="Disordered" evidence="1">
    <location>
        <begin position="129"/>
        <end position="154"/>
    </location>
</feature>
<protein>
    <submittedName>
        <fullName evidence="2">Uncharacterized protein</fullName>
    </submittedName>
</protein>
<feature type="region of interest" description="Disordered" evidence="1">
    <location>
        <begin position="620"/>
        <end position="642"/>
    </location>
</feature>
<feature type="compositionally biased region" description="Low complexity" evidence="1">
    <location>
        <begin position="131"/>
        <end position="149"/>
    </location>
</feature>
<evidence type="ECO:0000313" key="2">
    <source>
        <dbReference type="EMBL" id="KAJ8482758.1"/>
    </source>
</evidence>
<dbReference type="EMBL" id="JAPEVG010000107">
    <property type="protein sequence ID" value="KAJ8482758.1"/>
    <property type="molecule type" value="Genomic_DNA"/>
</dbReference>
<organism evidence="2 3">
    <name type="scientific">Trametes cubensis</name>
    <dbReference type="NCBI Taxonomy" id="1111947"/>
    <lineage>
        <taxon>Eukaryota</taxon>
        <taxon>Fungi</taxon>
        <taxon>Dikarya</taxon>
        <taxon>Basidiomycota</taxon>
        <taxon>Agaricomycotina</taxon>
        <taxon>Agaricomycetes</taxon>
        <taxon>Polyporales</taxon>
        <taxon>Polyporaceae</taxon>
        <taxon>Trametes</taxon>
    </lineage>
</organism>
<feature type="region of interest" description="Disordered" evidence="1">
    <location>
        <begin position="1"/>
        <end position="83"/>
    </location>
</feature>
<feature type="compositionally biased region" description="Polar residues" evidence="1">
    <location>
        <begin position="16"/>
        <end position="40"/>
    </location>
</feature>
<feature type="region of interest" description="Disordered" evidence="1">
    <location>
        <begin position="481"/>
        <end position="567"/>
    </location>
</feature>
<keyword evidence="3" id="KW-1185">Reference proteome</keyword>
<feature type="compositionally biased region" description="Low complexity" evidence="1">
    <location>
        <begin position="629"/>
        <end position="639"/>
    </location>
</feature>
<feature type="compositionally biased region" description="Low complexity" evidence="1">
    <location>
        <begin position="286"/>
        <end position="298"/>
    </location>
</feature>
<name>A0AAD7TUZ9_9APHY</name>
<accession>A0AAD7TUZ9</accession>
<sequence>MVLSANNRKSFPLNLSIPNLSKTSFSDLSLSKDTATPQSDRSLRSSFAPSPSRASFLSPRSPHIPASLHLKQEQPVIPIPLTDGLDPSEKMKLLRKSRKLSRILGEVPIPVSIDSPAQTKELRFLDTLEEPSLTSASTSASSSPAKTPPGIDARNSLKRSATVGYNRHAEQNKIQRARSLASLRPSLTIPPAAVTIHPSPISPIVFAWPDNNPIAPSPLTPITPSDDGRRGSMQSKRDSIVSSRRDSVASSIFPYERSPEQVQRARAAKLARQLGDVPPDVLIRASSPQPRPQFSSPSTVSFAGASLTIRDPPRRTSSARPSTGKYDRRENRRRLSLDLRTFVRVPEPPIPSPSLSDADKHGSVLPKGNSILAARKGSAPPPATKPYDTDEEESSLHAGARATERDSDLDSDVEDGFGPRPLALEKQRALNVRRARKMLQMFGNEPPPSLFQITNIPPRATAQEGISVALNIAHRRRDSQATAVSVPASEPLAAEETHESNRDSVATTSSSGDNLSPLIFADPSQPPTPHPGLAEQDSEAPPALPPLPPSQDTVVEVRPSSPLSIPTVASSSLHSLSLASAPASRAQSVCLPSPQTSPIRPSFQASPPPQTTMFLFGPASAPTSPPLSPTAALPEPAAEVHPSDPNFRMRRLRAAKLSRFFGVGLNDIAGMIRGGGNSSSAGIPPAPPSPPLREFRRSDASESIPSTTSIRSSRSTRPTTSAGIVATQTVSIADPPCPRERTLSSGARSRSVSGAMRRPQTQPATQPVGERYRSNSQPEALAQQAAHSRAYSTTVEVSAESKGPFAFLEGRRPSKAKEMHMHDVIRELRKIK</sequence>
<proteinExistence type="predicted"/>
<feature type="compositionally biased region" description="Basic and acidic residues" evidence="1">
    <location>
        <begin position="226"/>
        <end position="247"/>
    </location>
</feature>
<feature type="region of interest" description="Disordered" evidence="1">
    <location>
        <begin position="279"/>
        <end position="419"/>
    </location>
</feature>
<feature type="compositionally biased region" description="Low complexity" evidence="1">
    <location>
        <begin position="703"/>
        <end position="721"/>
    </location>
</feature>
<reference evidence="2" key="1">
    <citation type="submission" date="2022-11" db="EMBL/GenBank/DDBJ databases">
        <title>Genome Sequence of Cubamyces cubensis.</title>
        <authorList>
            <person name="Buettner E."/>
        </authorList>
    </citation>
    <scope>NUCLEOTIDE SEQUENCE</scope>
    <source>
        <strain evidence="2">MPL-01</strain>
    </source>
</reference>
<evidence type="ECO:0000313" key="3">
    <source>
        <dbReference type="Proteomes" id="UP001215151"/>
    </source>
</evidence>
<dbReference type="AlphaFoldDB" id="A0AAD7TUZ9"/>
<comment type="caution">
    <text evidence="2">The sequence shown here is derived from an EMBL/GenBank/DDBJ whole genome shotgun (WGS) entry which is preliminary data.</text>
</comment>
<gene>
    <name evidence="2" type="ORF">ONZ51_g5144</name>
</gene>
<feature type="compositionally biased region" description="Basic and acidic residues" evidence="1">
    <location>
        <begin position="325"/>
        <end position="337"/>
    </location>
</feature>
<feature type="region of interest" description="Disordered" evidence="1">
    <location>
        <begin position="216"/>
        <end position="253"/>
    </location>
</feature>
<evidence type="ECO:0000256" key="1">
    <source>
        <dbReference type="SAM" id="MobiDB-lite"/>
    </source>
</evidence>
<feature type="region of interest" description="Disordered" evidence="1">
    <location>
        <begin position="676"/>
        <end position="778"/>
    </location>
</feature>
<feature type="compositionally biased region" description="Low complexity" evidence="1">
    <location>
        <begin position="44"/>
        <end position="61"/>
    </location>
</feature>
<dbReference type="Proteomes" id="UP001215151">
    <property type="component" value="Unassembled WGS sequence"/>
</dbReference>
<feature type="compositionally biased region" description="Polar residues" evidence="1">
    <location>
        <begin position="503"/>
        <end position="514"/>
    </location>
</feature>